<dbReference type="Proteomes" id="UP000664832">
    <property type="component" value="Unassembled WGS sequence"/>
</dbReference>
<accession>A0ABS3HX02</accession>
<comment type="caution">
    <text evidence="1">The sequence shown here is derived from an EMBL/GenBank/DDBJ whole genome shotgun (WGS) entry which is preliminary data.</text>
</comment>
<sequence>MGIKQILADGIKEKSIGTSAQLVNELLGSEKTIAGAMNQVKECFSERTDE</sequence>
<dbReference type="RefSeq" id="WP_206897838.1">
    <property type="nucleotide sequence ID" value="NZ_JAFLWI010000002.1"/>
</dbReference>
<dbReference type="EMBL" id="JAFLWI010000002">
    <property type="protein sequence ID" value="MBO0481007.1"/>
    <property type="molecule type" value="Genomic_DNA"/>
</dbReference>
<keyword evidence="2" id="KW-1185">Reference proteome</keyword>
<gene>
    <name evidence="1" type="ORF">JZO71_01550</name>
</gene>
<evidence type="ECO:0000313" key="1">
    <source>
        <dbReference type="EMBL" id="MBO0481007.1"/>
    </source>
</evidence>
<name>A0ABS3HX02_9ENTE</name>
<reference evidence="1 2" key="1">
    <citation type="submission" date="2021-03" db="EMBL/GenBank/DDBJ databases">
        <title>Enterococcal diversity collection.</title>
        <authorList>
            <person name="Gilmore M.S."/>
            <person name="Schwartzman J."/>
            <person name="Van Tyne D."/>
            <person name="Martin M."/>
            <person name="Earl A.M."/>
            <person name="Manson A.L."/>
            <person name="Straub T."/>
            <person name="Salamzade R."/>
            <person name="Saavedra J."/>
            <person name="Lebreton F."/>
            <person name="Prichula J."/>
            <person name="Schaufler K."/>
            <person name="Gaca A."/>
            <person name="Sgardioli B."/>
            <person name="Wagenaar J."/>
            <person name="Strong T."/>
        </authorList>
    </citation>
    <scope>NUCLEOTIDE SEQUENCE [LARGE SCALE GENOMIC DNA]</scope>
    <source>
        <strain evidence="1 2">MSG2901</strain>
    </source>
</reference>
<protein>
    <submittedName>
        <fullName evidence="1">Uncharacterized protein</fullName>
    </submittedName>
</protein>
<organism evidence="1 2">
    <name type="scientific">Candidatus Enterococcus courvalinii</name>
    <dbReference type="NCBI Taxonomy" id="2815329"/>
    <lineage>
        <taxon>Bacteria</taxon>
        <taxon>Bacillati</taxon>
        <taxon>Bacillota</taxon>
        <taxon>Bacilli</taxon>
        <taxon>Lactobacillales</taxon>
        <taxon>Enterococcaceae</taxon>
        <taxon>Enterococcus</taxon>
    </lineage>
</organism>
<proteinExistence type="predicted"/>
<evidence type="ECO:0000313" key="2">
    <source>
        <dbReference type="Proteomes" id="UP000664832"/>
    </source>
</evidence>